<dbReference type="STRING" id="558173.CDOO_04730"/>
<organism evidence="2 3">
    <name type="scientific">Corynebacterium doosanense CAU 212 = DSM 45436</name>
    <dbReference type="NCBI Taxonomy" id="558173"/>
    <lineage>
        <taxon>Bacteria</taxon>
        <taxon>Bacillati</taxon>
        <taxon>Actinomycetota</taxon>
        <taxon>Actinomycetes</taxon>
        <taxon>Mycobacteriales</taxon>
        <taxon>Corynebacteriaceae</taxon>
        <taxon>Corynebacterium</taxon>
    </lineage>
</organism>
<dbReference type="HOGENOM" id="CLU_051470_0_0_11"/>
<sequence length="382" mass="41924">MDIIDALTALNRQGINLLAALADGRLNRARLVSFGYSGSTAGEWVALSETYYGRTRHRRQQRRAVEAARSGGLSVEAIAAVEKHVRKLLDGDEWALRVELCALTGTVDEIDKAAAARVRELNRAVPDAEAKSFGRRSLKGGKNTDACGLRHISVGLPERTMADILTRLRETAAKLRRSDKKLTYEQAMADAFVAHLLGDASGTPSVITPLVVIGLPDWAKLLRHQADDTLFGLTDGTTMTGAELIRARMAEHHLVGIWDPFTGPVNLYRAERLANLKQRLLASADTLLCPVRDCTTSADECQMHHLDAWVAGGETSLDRMTVACRVHNARNDDNPGAPPRHGRLDRDESGRIVFRPPDGSGPVTNNHPVRRLSAREVVRQQY</sequence>
<name>A0A097IJC4_9CORY</name>
<dbReference type="EMBL" id="CP006764">
    <property type="protein sequence ID" value="AIT62246.1"/>
    <property type="molecule type" value="Genomic_DNA"/>
</dbReference>
<gene>
    <name evidence="2" type="ORF">CDOO_04730</name>
</gene>
<feature type="region of interest" description="Disordered" evidence="1">
    <location>
        <begin position="328"/>
        <end position="367"/>
    </location>
</feature>
<reference evidence="2 3" key="1">
    <citation type="submission" date="2013-09" db="EMBL/GenBank/DDBJ databases">
        <title>Complete genome sequence of Corynebacterium doosanense CAU 212(T) (=DSM 45436(T)), isolated from activated sludge.</title>
        <authorList>
            <person name="Schaffert L."/>
            <person name="Albersmeier A."/>
            <person name="Kalinowski J."/>
            <person name="Ruckert C."/>
        </authorList>
    </citation>
    <scope>NUCLEOTIDE SEQUENCE [LARGE SCALE GENOMIC DNA]</scope>
    <source>
        <strain evidence="2 3">CAU 212</strain>
    </source>
</reference>
<evidence type="ECO:0000313" key="2">
    <source>
        <dbReference type="EMBL" id="AIT62246.1"/>
    </source>
</evidence>
<evidence type="ECO:0000256" key="1">
    <source>
        <dbReference type="SAM" id="MobiDB-lite"/>
    </source>
</evidence>
<dbReference type="Proteomes" id="UP000029914">
    <property type="component" value="Chromosome"/>
</dbReference>
<evidence type="ECO:0008006" key="4">
    <source>
        <dbReference type="Google" id="ProtNLM"/>
    </source>
</evidence>
<dbReference type="InterPro" id="IPR003615">
    <property type="entry name" value="HNH_nuc"/>
</dbReference>
<keyword evidence="3" id="KW-1185">Reference proteome</keyword>
<evidence type="ECO:0000313" key="3">
    <source>
        <dbReference type="Proteomes" id="UP000029914"/>
    </source>
</evidence>
<dbReference type="CDD" id="cd00085">
    <property type="entry name" value="HNHc"/>
    <property type="match status" value="1"/>
</dbReference>
<proteinExistence type="predicted"/>
<dbReference type="eggNOG" id="COG1403">
    <property type="taxonomic scope" value="Bacteria"/>
</dbReference>
<dbReference type="AlphaFoldDB" id="A0A097IJC4"/>
<protein>
    <recommendedName>
        <fullName evidence="4">HNH nuclease domain-containing protein</fullName>
    </recommendedName>
</protein>
<accession>A0A097IJC4</accession>
<dbReference type="KEGG" id="cdo:CDOO_04730"/>